<dbReference type="InterPro" id="IPR050509">
    <property type="entry name" value="CoA-transferase_III"/>
</dbReference>
<evidence type="ECO:0000313" key="4">
    <source>
        <dbReference type="EMBL" id="MQY27876.1"/>
    </source>
</evidence>
<dbReference type="Gene3D" id="3.40.50.10540">
    <property type="entry name" value="Crotonobetainyl-coa:carnitine coa-transferase, domain 1"/>
    <property type="match status" value="2"/>
</dbReference>
<accession>A0A7K0DQ28</accession>
<dbReference type="AlphaFoldDB" id="A0A7K0DQ28"/>
<dbReference type="SUPFAM" id="SSF89796">
    <property type="entry name" value="CoA-transferase family III (CaiB/BaiF)"/>
    <property type="match status" value="2"/>
</dbReference>
<gene>
    <name evidence="4" type="primary">frc_3</name>
    <name evidence="4" type="ORF">NRB56_34590</name>
</gene>
<dbReference type="RefSeq" id="WP_153343393.1">
    <property type="nucleotide sequence ID" value="NZ_WEGI01000007.1"/>
</dbReference>
<evidence type="ECO:0000256" key="3">
    <source>
        <dbReference type="SAM" id="MobiDB-lite"/>
    </source>
</evidence>
<dbReference type="EMBL" id="WEGI01000007">
    <property type="protein sequence ID" value="MQY27876.1"/>
    <property type="molecule type" value="Genomic_DNA"/>
</dbReference>
<dbReference type="PANTHER" id="PTHR48228">
    <property type="entry name" value="SUCCINYL-COA--D-CITRAMALATE COA-TRANSFERASE"/>
    <property type="match status" value="1"/>
</dbReference>
<dbReference type="Proteomes" id="UP000431401">
    <property type="component" value="Unassembled WGS sequence"/>
</dbReference>
<protein>
    <submittedName>
        <fullName evidence="4">Formyl-CoA:oxalate CoA-transferase</fullName>
        <ecNumber evidence="4">2.8.3.16</ecNumber>
    </submittedName>
</protein>
<comment type="caution">
    <text evidence="4">The sequence shown here is derived from an EMBL/GenBank/DDBJ whole genome shotgun (WGS) entry which is preliminary data.</text>
</comment>
<organism evidence="4 5">
    <name type="scientific">Nocardia aurantia</name>
    <dbReference type="NCBI Taxonomy" id="2585199"/>
    <lineage>
        <taxon>Bacteria</taxon>
        <taxon>Bacillati</taxon>
        <taxon>Actinomycetota</taxon>
        <taxon>Actinomycetes</taxon>
        <taxon>Mycobacteriales</taxon>
        <taxon>Nocardiaceae</taxon>
        <taxon>Nocardia</taxon>
    </lineage>
</organism>
<reference evidence="4 5" key="1">
    <citation type="submission" date="2019-10" db="EMBL/GenBank/DDBJ databases">
        <title>Nocardia macrotermitis sp. nov. and Nocardia aurantia sp. nov., isolated from the gut of fungus growing-termite Macrotermes natalensis.</title>
        <authorList>
            <person name="Benndorf R."/>
            <person name="Schwitalla J."/>
            <person name="Martin K."/>
            <person name="De Beer W."/>
            <person name="Kaster A.-K."/>
            <person name="Vollmers J."/>
            <person name="Poulsen M."/>
            <person name="Beemelmanns C."/>
        </authorList>
    </citation>
    <scope>NUCLEOTIDE SEQUENCE [LARGE SCALE GENOMIC DNA]</scope>
    <source>
        <strain evidence="4 5">RB56</strain>
    </source>
</reference>
<dbReference type="InterPro" id="IPR003673">
    <property type="entry name" value="CoA-Trfase_fam_III"/>
</dbReference>
<dbReference type="OrthoDB" id="9797653at2"/>
<dbReference type="GO" id="GO:0033608">
    <property type="term" value="F:formyl-CoA transferase activity"/>
    <property type="evidence" value="ECO:0007669"/>
    <property type="project" value="UniProtKB-EC"/>
</dbReference>
<dbReference type="InterPro" id="IPR044855">
    <property type="entry name" value="CoA-Trfase_III_dom3_sf"/>
</dbReference>
<evidence type="ECO:0000313" key="5">
    <source>
        <dbReference type="Proteomes" id="UP000431401"/>
    </source>
</evidence>
<name>A0A7K0DQ28_9NOCA</name>
<keyword evidence="5" id="KW-1185">Reference proteome</keyword>
<proteinExistence type="inferred from homology"/>
<keyword evidence="2 4" id="KW-0808">Transferase</keyword>
<dbReference type="InterPro" id="IPR023606">
    <property type="entry name" value="CoA-Trfase_III_dom_1_sf"/>
</dbReference>
<dbReference type="Pfam" id="PF02515">
    <property type="entry name" value="CoA_transf_3"/>
    <property type="match status" value="2"/>
</dbReference>
<comment type="similarity">
    <text evidence="1">Belongs to the CoA-transferase III family.</text>
</comment>
<dbReference type="Gene3D" id="3.30.1540.10">
    <property type="entry name" value="formyl-coa transferase, domain 3"/>
    <property type="match status" value="2"/>
</dbReference>
<feature type="region of interest" description="Disordered" evidence="3">
    <location>
        <begin position="702"/>
        <end position="729"/>
    </location>
</feature>
<dbReference type="EC" id="2.8.3.16" evidence="4"/>
<evidence type="ECO:0000256" key="1">
    <source>
        <dbReference type="ARBA" id="ARBA00008383"/>
    </source>
</evidence>
<feature type="compositionally biased region" description="Pro residues" evidence="3">
    <location>
        <begin position="708"/>
        <end position="718"/>
    </location>
</feature>
<dbReference type="PANTHER" id="PTHR48228:SF6">
    <property type="entry name" value="L-CARNITINE COA-TRANSFERASE"/>
    <property type="match status" value="1"/>
</dbReference>
<evidence type="ECO:0000256" key="2">
    <source>
        <dbReference type="ARBA" id="ARBA00022679"/>
    </source>
</evidence>
<sequence length="766" mass="80760">MQSSGTPLAGVRVVEVALGAGAVAAGPAGSLPGALLRDLGAEVTRVRPARRSTLDAGVEYERAWDHGKHPVELGDDPEAAARRVSELAAGADVLVLSGPEAALERRGVRYSTLAQANPRLIVSRIRPSFHALGDIPDIELLVQARAGLLTQIRAHRAGPAFGDPAVAGLGAALSATVGALALLYEREATGVGGWAETSLYDGLQAILPMIIGTVEHHSPSTTLLWQQQGPAEALSYRCADGEYLQLWFGAKGAYEQFLEHLGDPPSEKGYNADLISGAMVERGRRWAATFATRDRAEWLESLAGHQFRCEPVWRPGEALRDGHVRAIGLAVEREDPDLGPVTMLGPALRVRRAADGAAPPAAAGTRLLSDVRVLDLSAYLAGPVAPLILAELGADVVKVEPRTGDAHRAMQPMFAAGQRGKRALALDLKASGAAEVLRRLFRDSDVVHHNSRVGAAERLGYDESTVRAANPVAIYSFASGFGEQGPRALLPANDQLMQALAGIEAGQGGHGQPPTYLVWGAIDVTGGWLAACGIIAGLYARRRDGGGQVVRSSLLGAALTMKSGAFLAGDRVVGGPVLDAGQTGYGAAYRLYRGGDDAWFALAIPDQPAWDRLRATVPQADLPATPPPLRTESGEPQPAELILERLFATKDAGWWVSALRAAAVPVEPVPEADRTAFATGFVDDPVNRRLGRVTDYRWDDRGRVAQPSFPPRVGPEPAPRARAGIPGLGEHTREVLRESGFDDGEIAELIGNGTVAAPTATPLSPS</sequence>